<evidence type="ECO:0000256" key="14">
    <source>
        <dbReference type="ARBA" id="ARBA00023306"/>
    </source>
</evidence>
<dbReference type="GO" id="GO:0071949">
    <property type="term" value="F:FAD binding"/>
    <property type="evidence" value="ECO:0007669"/>
    <property type="project" value="InterPro"/>
</dbReference>
<dbReference type="InterPro" id="IPR036635">
    <property type="entry name" value="MurB_C_sf"/>
</dbReference>
<dbReference type="PANTHER" id="PTHR21071">
    <property type="entry name" value="UDP-N-ACETYLENOLPYRUVOYLGLUCOSAMINE REDUCTASE"/>
    <property type="match status" value="1"/>
</dbReference>
<dbReference type="PANTHER" id="PTHR21071:SF4">
    <property type="entry name" value="UDP-N-ACETYLENOLPYRUVOYLGLUCOSAMINE REDUCTASE"/>
    <property type="match status" value="1"/>
</dbReference>
<evidence type="ECO:0000256" key="7">
    <source>
        <dbReference type="ARBA" id="ARBA00022618"/>
    </source>
</evidence>
<dbReference type="GO" id="GO:0008762">
    <property type="term" value="F:UDP-N-acetylmuramate dehydrogenase activity"/>
    <property type="evidence" value="ECO:0007669"/>
    <property type="project" value="UniProtKB-UniRule"/>
</dbReference>
<dbReference type="InterPro" id="IPR006094">
    <property type="entry name" value="Oxid_FAD_bind_N"/>
</dbReference>
<dbReference type="GO" id="GO:0005829">
    <property type="term" value="C:cytosol"/>
    <property type="evidence" value="ECO:0007669"/>
    <property type="project" value="TreeGrafter"/>
</dbReference>
<keyword evidence="14 17" id="KW-0131">Cell cycle</keyword>
<feature type="domain" description="FAD-binding PCMH-type" evidence="18">
    <location>
        <begin position="27"/>
        <end position="198"/>
    </location>
</feature>
<keyword evidence="9 17" id="KW-0274">FAD</keyword>
<dbReference type="NCBIfam" id="NF010478">
    <property type="entry name" value="PRK13903.1"/>
    <property type="match status" value="1"/>
</dbReference>
<dbReference type="AlphaFoldDB" id="A0A1C6VKN7"/>
<keyword evidence="11 17" id="KW-0133">Cell shape</keyword>
<gene>
    <name evidence="17" type="primary">murB</name>
    <name evidence="19" type="ORF">GA0070604_5822</name>
</gene>
<keyword evidence="10 17" id="KW-0521">NADP</keyword>
<proteinExistence type="inferred from homology"/>
<dbReference type="InterPro" id="IPR016166">
    <property type="entry name" value="FAD-bd_PCMH"/>
</dbReference>
<dbReference type="GO" id="GO:0009252">
    <property type="term" value="P:peptidoglycan biosynthetic process"/>
    <property type="evidence" value="ECO:0007669"/>
    <property type="project" value="UniProtKB-UniRule"/>
</dbReference>
<evidence type="ECO:0000256" key="6">
    <source>
        <dbReference type="ARBA" id="ARBA00022490"/>
    </source>
</evidence>
<dbReference type="OrthoDB" id="9804753at2"/>
<comment type="cofactor">
    <cofactor evidence="1 17">
        <name>FAD</name>
        <dbReference type="ChEBI" id="CHEBI:57692"/>
    </cofactor>
</comment>
<dbReference type="Gene3D" id="3.90.78.10">
    <property type="entry name" value="UDP-N-acetylenolpyruvoylglucosamine reductase, C-terminal domain"/>
    <property type="match status" value="1"/>
</dbReference>
<dbReference type="Pfam" id="PF01565">
    <property type="entry name" value="FAD_binding_4"/>
    <property type="match status" value="1"/>
</dbReference>
<dbReference type="EMBL" id="FMHY01000002">
    <property type="protein sequence ID" value="SCL66889.1"/>
    <property type="molecule type" value="Genomic_DNA"/>
</dbReference>
<dbReference type="InterPro" id="IPR016167">
    <property type="entry name" value="FAD-bd_PCMH_sub1"/>
</dbReference>
<evidence type="ECO:0000256" key="17">
    <source>
        <dbReference type="HAMAP-Rule" id="MF_00037"/>
    </source>
</evidence>
<feature type="active site" evidence="17">
    <location>
        <position position="355"/>
    </location>
</feature>
<keyword evidence="6 17" id="KW-0963">Cytoplasm</keyword>
<reference evidence="20" key="1">
    <citation type="submission" date="2016-06" db="EMBL/GenBank/DDBJ databases">
        <authorList>
            <person name="Varghese N."/>
            <person name="Submissions Spin"/>
        </authorList>
    </citation>
    <scope>NUCLEOTIDE SEQUENCE [LARGE SCALE GENOMIC DNA]</scope>
    <source>
        <strain evidence="20">DSM 44814</strain>
    </source>
</reference>
<dbReference type="RefSeq" id="WP_091125580.1">
    <property type="nucleotide sequence ID" value="NZ_FMHY01000002.1"/>
</dbReference>
<keyword evidence="13 17" id="KW-0560">Oxidoreductase</keyword>
<accession>A0A1C6VKN7</accession>
<evidence type="ECO:0000256" key="15">
    <source>
        <dbReference type="ARBA" id="ARBA00023316"/>
    </source>
</evidence>
<dbReference type="UniPathway" id="UPA00219"/>
<dbReference type="InterPro" id="IPR003170">
    <property type="entry name" value="MurB"/>
</dbReference>
<dbReference type="Proteomes" id="UP000199696">
    <property type="component" value="Unassembled WGS sequence"/>
</dbReference>
<comment type="function">
    <text evidence="2 17">Cell wall formation.</text>
</comment>
<evidence type="ECO:0000313" key="20">
    <source>
        <dbReference type="Proteomes" id="UP000199696"/>
    </source>
</evidence>
<dbReference type="HAMAP" id="MF_00037">
    <property type="entry name" value="MurB"/>
    <property type="match status" value="1"/>
</dbReference>
<name>A0A1C6VKN7_9ACTN</name>
<evidence type="ECO:0000256" key="3">
    <source>
        <dbReference type="ARBA" id="ARBA00004496"/>
    </source>
</evidence>
<dbReference type="SUPFAM" id="SSF56194">
    <property type="entry name" value="Uridine diphospho-N-Acetylenolpyruvylglucosamine reductase, MurB, C-terminal domain"/>
    <property type="match status" value="1"/>
</dbReference>
<dbReference type="GO" id="GO:0051301">
    <property type="term" value="P:cell division"/>
    <property type="evidence" value="ECO:0007669"/>
    <property type="project" value="UniProtKB-KW"/>
</dbReference>
<comment type="pathway">
    <text evidence="4 17">Cell wall biogenesis; peptidoglycan biosynthesis.</text>
</comment>
<evidence type="ECO:0000256" key="4">
    <source>
        <dbReference type="ARBA" id="ARBA00004752"/>
    </source>
</evidence>
<evidence type="ECO:0000256" key="12">
    <source>
        <dbReference type="ARBA" id="ARBA00022984"/>
    </source>
</evidence>
<dbReference type="InterPro" id="IPR036318">
    <property type="entry name" value="FAD-bd_PCMH-like_sf"/>
</dbReference>
<organism evidence="19 20">
    <name type="scientific">Micromonospora eburnea</name>
    <dbReference type="NCBI Taxonomy" id="227316"/>
    <lineage>
        <taxon>Bacteria</taxon>
        <taxon>Bacillati</taxon>
        <taxon>Actinomycetota</taxon>
        <taxon>Actinomycetes</taxon>
        <taxon>Micromonosporales</taxon>
        <taxon>Micromonosporaceae</taxon>
        <taxon>Micromonospora</taxon>
    </lineage>
</organism>
<comment type="catalytic activity">
    <reaction evidence="16 17">
        <text>UDP-N-acetyl-alpha-D-muramate + NADP(+) = UDP-N-acetyl-3-O-(1-carboxyvinyl)-alpha-D-glucosamine + NADPH + H(+)</text>
        <dbReference type="Rhea" id="RHEA:12248"/>
        <dbReference type="ChEBI" id="CHEBI:15378"/>
        <dbReference type="ChEBI" id="CHEBI:57783"/>
        <dbReference type="ChEBI" id="CHEBI:58349"/>
        <dbReference type="ChEBI" id="CHEBI:68483"/>
        <dbReference type="ChEBI" id="CHEBI:70757"/>
        <dbReference type="EC" id="1.3.1.98"/>
    </reaction>
</comment>
<evidence type="ECO:0000313" key="19">
    <source>
        <dbReference type="EMBL" id="SCL66889.1"/>
    </source>
</evidence>
<protein>
    <recommendedName>
        <fullName evidence="17">UDP-N-acetylenolpyruvoylglucosamine reductase</fullName>
        <ecNumber evidence="17">1.3.1.98</ecNumber>
    </recommendedName>
    <alternativeName>
        <fullName evidence="17">UDP-N-acetylmuramate dehydrogenase</fullName>
    </alternativeName>
</protein>
<evidence type="ECO:0000256" key="16">
    <source>
        <dbReference type="ARBA" id="ARBA00048914"/>
    </source>
</evidence>
<evidence type="ECO:0000256" key="13">
    <source>
        <dbReference type="ARBA" id="ARBA00023002"/>
    </source>
</evidence>
<dbReference type="SUPFAM" id="SSF56176">
    <property type="entry name" value="FAD-binding/transporter-associated domain-like"/>
    <property type="match status" value="1"/>
</dbReference>
<keyword evidence="20" id="KW-1185">Reference proteome</keyword>
<evidence type="ECO:0000256" key="9">
    <source>
        <dbReference type="ARBA" id="ARBA00022827"/>
    </source>
</evidence>
<keyword evidence="7 17" id="KW-0132">Cell division</keyword>
<keyword evidence="15 17" id="KW-0961">Cell wall biogenesis/degradation</keyword>
<dbReference type="InterPro" id="IPR011601">
    <property type="entry name" value="MurB_C"/>
</dbReference>
<dbReference type="STRING" id="227316.GA0070604_5822"/>
<keyword evidence="8 17" id="KW-0285">Flavoprotein</keyword>
<comment type="similarity">
    <text evidence="5 17">Belongs to the MurB family.</text>
</comment>
<evidence type="ECO:0000256" key="1">
    <source>
        <dbReference type="ARBA" id="ARBA00001974"/>
    </source>
</evidence>
<dbReference type="InterPro" id="IPR016169">
    <property type="entry name" value="FAD-bd_PCMH_sub2"/>
</dbReference>
<dbReference type="Gene3D" id="3.30.43.10">
    <property type="entry name" value="Uridine Diphospho-n-acetylenolpyruvylglucosamine Reductase, domain 2"/>
    <property type="match status" value="1"/>
</dbReference>
<dbReference type="EC" id="1.3.1.98" evidence="17"/>
<dbReference type="GO" id="GO:0071555">
    <property type="term" value="P:cell wall organization"/>
    <property type="evidence" value="ECO:0007669"/>
    <property type="project" value="UniProtKB-KW"/>
</dbReference>
<evidence type="ECO:0000256" key="8">
    <source>
        <dbReference type="ARBA" id="ARBA00022630"/>
    </source>
</evidence>
<keyword evidence="12 17" id="KW-0573">Peptidoglycan synthesis</keyword>
<evidence type="ECO:0000259" key="18">
    <source>
        <dbReference type="PROSITE" id="PS51387"/>
    </source>
</evidence>
<comment type="subcellular location">
    <subcellularLocation>
        <location evidence="3 17">Cytoplasm</location>
    </subcellularLocation>
</comment>
<evidence type="ECO:0000256" key="11">
    <source>
        <dbReference type="ARBA" id="ARBA00022960"/>
    </source>
</evidence>
<sequence>MSDVYAEPTTGAAPAGPATLARYTTLRLGGPAGRLETAGNAEEIVQKVREAEARDEPILVLAGGSNVVIGDQGFPGTVVLLRSRGFQVVAEDDDTVTVRVEAGETWDDLVATTVERGWSGLECLSGVPGSAGATPIQNVGAYGQEVAETITAVQAYDRTHREVVRIAAADCGFAYRGSVFKYSDRWVVLSVDFRLARSPLSGPVRYAELARALGVEVGDRVPLSDARATVLRLRAGKGMVLDADDPDTRSVGSFFTNPVLDREAYELLRERAADLGEPPSWPGAGDVVKVSAAWLIDKAGFGKGHLGPEGVAISTKHTLALTNRSGTAHTAALVALARQIRDGVHDRFGVTLHPEPVLINCTI</sequence>
<dbReference type="GO" id="GO:0008360">
    <property type="term" value="P:regulation of cell shape"/>
    <property type="evidence" value="ECO:0007669"/>
    <property type="project" value="UniProtKB-KW"/>
</dbReference>
<dbReference type="Gene3D" id="3.30.465.10">
    <property type="match status" value="1"/>
</dbReference>
<dbReference type="PROSITE" id="PS51387">
    <property type="entry name" value="FAD_PCMH"/>
    <property type="match status" value="1"/>
</dbReference>
<evidence type="ECO:0000256" key="10">
    <source>
        <dbReference type="ARBA" id="ARBA00022857"/>
    </source>
</evidence>
<feature type="active site" evidence="17">
    <location>
        <position position="176"/>
    </location>
</feature>
<evidence type="ECO:0000256" key="5">
    <source>
        <dbReference type="ARBA" id="ARBA00010485"/>
    </source>
</evidence>
<dbReference type="Pfam" id="PF02873">
    <property type="entry name" value="MurB_C"/>
    <property type="match status" value="1"/>
</dbReference>
<feature type="active site" description="Proton donor" evidence="17">
    <location>
        <position position="253"/>
    </location>
</feature>
<evidence type="ECO:0000256" key="2">
    <source>
        <dbReference type="ARBA" id="ARBA00003921"/>
    </source>
</evidence>